<dbReference type="KEGG" id="salm:D0Y50_05940"/>
<proteinExistence type="inferred from homology"/>
<dbReference type="InterPro" id="IPR001920">
    <property type="entry name" value="Asp/Glu_race"/>
</dbReference>
<accession>A0A346NKA3</accession>
<dbReference type="PANTHER" id="PTHR28047">
    <property type="entry name" value="PROTEIN DCG1"/>
    <property type="match status" value="1"/>
</dbReference>
<keyword evidence="3" id="KW-1185">Reference proteome</keyword>
<dbReference type="PANTHER" id="PTHR28047:SF5">
    <property type="entry name" value="PROTEIN DCG1"/>
    <property type="match status" value="1"/>
</dbReference>
<protein>
    <submittedName>
        <fullName evidence="2">Hydrogenase expression protein HupH</fullName>
    </submittedName>
</protein>
<dbReference type="Proteomes" id="UP000262073">
    <property type="component" value="Chromosome"/>
</dbReference>
<dbReference type="EMBL" id="CP031769">
    <property type="protein sequence ID" value="AXR05960.1"/>
    <property type="molecule type" value="Genomic_DNA"/>
</dbReference>
<name>A0A346NKA3_9ALTE</name>
<comment type="similarity">
    <text evidence="1">Belongs to the HyuE racemase family.</text>
</comment>
<dbReference type="SUPFAM" id="SSF53681">
    <property type="entry name" value="Aspartate/glutamate racemase"/>
    <property type="match status" value="1"/>
</dbReference>
<dbReference type="AlphaFoldDB" id="A0A346NKA3"/>
<dbReference type="GO" id="GO:0047661">
    <property type="term" value="F:amino-acid racemase activity"/>
    <property type="evidence" value="ECO:0007669"/>
    <property type="project" value="InterPro"/>
</dbReference>
<evidence type="ECO:0000313" key="3">
    <source>
        <dbReference type="Proteomes" id="UP000262073"/>
    </source>
</evidence>
<evidence type="ECO:0000256" key="1">
    <source>
        <dbReference type="ARBA" id="ARBA00038414"/>
    </source>
</evidence>
<sequence>MGYKIKVIIPIPVDDAGVQARAAQLPPGLLSDDCTVEFEAVKAGAALGDSYHDTLLMDVSVVEAGLLAEKQGFDAVCIDTVSDSGMAALRSCLTIPVVAPGISSMLMACNLGKKFSIITMWDEWFALYDKVLTEHHLWDHLASMRSINTRPDLAELLAGKEEVVFNKLLKEAELAISHDKADVIILGSTTMHQSHAFLAQRLSVPVLNPGQIAFKTCQTLLELGLSHSKKAYPAPELPRFDVYHRIGKSA</sequence>
<dbReference type="InterPro" id="IPR052186">
    <property type="entry name" value="Hydantoin_racemase-like"/>
</dbReference>
<dbReference type="Gene3D" id="3.40.50.12500">
    <property type="match status" value="1"/>
</dbReference>
<dbReference type="OrthoDB" id="9791723at2"/>
<dbReference type="InterPro" id="IPR053714">
    <property type="entry name" value="Iso_Racemase_Enz_sf"/>
</dbReference>
<organism evidence="2 3">
    <name type="scientific">Salinimonas sediminis</name>
    <dbReference type="NCBI Taxonomy" id="2303538"/>
    <lineage>
        <taxon>Bacteria</taxon>
        <taxon>Pseudomonadati</taxon>
        <taxon>Pseudomonadota</taxon>
        <taxon>Gammaproteobacteria</taxon>
        <taxon>Alteromonadales</taxon>
        <taxon>Alteromonadaceae</taxon>
        <taxon>Alteromonas/Salinimonas group</taxon>
        <taxon>Salinimonas</taxon>
    </lineage>
</organism>
<dbReference type="Pfam" id="PF01177">
    <property type="entry name" value="Asp_Glu_race"/>
    <property type="match status" value="1"/>
</dbReference>
<reference evidence="2 3" key="1">
    <citation type="submission" date="2018-08" db="EMBL/GenBank/DDBJ databases">
        <title>Salinimonas sediminis sp. nov., a piezophilic bacterium isolated from a deep-sea sediment sample from the New Britain Trench.</title>
        <authorList>
            <person name="Cao J."/>
        </authorList>
    </citation>
    <scope>NUCLEOTIDE SEQUENCE [LARGE SCALE GENOMIC DNA]</scope>
    <source>
        <strain evidence="2 3">N102</strain>
    </source>
</reference>
<evidence type="ECO:0000313" key="2">
    <source>
        <dbReference type="EMBL" id="AXR05960.1"/>
    </source>
</evidence>
<dbReference type="InterPro" id="IPR015942">
    <property type="entry name" value="Asp/Glu/hydantoin_racemase"/>
</dbReference>
<gene>
    <name evidence="2" type="ORF">D0Y50_05940</name>
</gene>
<dbReference type="RefSeq" id="WP_117315942.1">
    <property type="nucleotide sequence ID" value="NZ_CP031769.1"/>
</dbReference>